<dbReference type="CDD" id="cd06171">
    <property type="entry name" value="Sigma70_r4"/>
    <property type="match status" value="1"/>
</dbReference>
<feature type="domain" description="RNA polymerase sigma factor 70 region 4 type 2" evidence="6">
    <location>
        <begin position="127"/>
        <end position="176"/>
    </location>
</feature>
<evidence type="ECO:0000259" key="6">
    <source>
        <dbReference type="Pfam" id="PF08281"/>
    </source>
</evidence>
<evidence type="ECO:0000313" key="7">
    <source>
        <dbReference type="EMBL" id="QVL31288.1"/>
    </source>
</evidence>
<accession>A0A8E6B3J3</accession>
<dbReference type="Pfam" id="PF08281">
    <property type="entry name" value="Sigma70_r4_2"/>
    <property type="match status" value="1"/>
</dbReference>
<dbReference type="InterPro" id="IPR036388">
    <property type="entry name" value="WH-like_DNA-bd_sf"/>
</dbReference>
<protein>
    <submittedName>
        <fullName evidence="7">Sigma-70 family RNA polymerase sigma factor</fullName>
    </submittedName>
</protein>
<keyword evidence="2" id="KW-0805">Transcription regulation</keyword>
<dbReference type="InterPro" id="IPR013249">
    <property type="entry name" value="RNA_pol_sigma70_r4_t2"/>
</dbReference>
<dbReference type="AlphaFoldDB" id="A0A8E6B3J3"/>
<proteinExistence type="inferred from homology"/>
<dbReference type="GO" id="GO:0006352">
    <property type="term" value="P:DNA-templated transcription initiation"/>
    <property type="evidence" value="ECO:0007669"/>
    <property type="project" value="InterPro"/>
</dbReference>
<dbReference type="InterPro" id="IPR039425">
    <property type="entry name" value="RNA_pol_sigma-70-like"/>
</dbReference>
<dbReference type="SUPFAM" id="SSF88659">
    <property type="entry name" value="Sigma3 and sigma4 domains of RNA polymerase sigma factors"/>
    <property type="match status" value="1"/>
</dbReference>
<reference evidence="7" key="1">
    <citation type="submission" date="2021-05" db="EMBL/GenBank/DDBJ databases">
        <title>Complete genome sequence of the cellulolytic planctomycete Telmatocola sphagniphila SP2T and characterization of the first cellulase from planctomycetes.</title>
        <authorList>
            <person name="Rakitin A.L."/>
            <person name="Beletsky A.V."/>
            <person name="Naumoff D.G."/>
            <person name="Kulichevskaya I.S."/>
            <person name="Mardanov A.V."/>
            <person name="Ravin N.V."/>
            <person name="Dedysh S.N."/>
        </authorList>
    </citation>
    <scope>NUCLEOTIDE SEQUENCE</scope>
    <source>
        <strain evidence="7">SP2T</strain>
    </source>
</reference>
<dbReference type="EMBL" id="CP074694">
    <property type="protein sequence ID" value="QVL31288.1"/>
    <property type="molecule type" value="Genomic_DNA"/>
</dbReference>
<evidence type="ECO:0000256" key="1">
    <source>
        <dbReference type="ARBA" id="ARBA00010641"/>
    </source>
</evidence>
<keyword evidence="8" id="KW-1185">Reference proteome</keyword>
<dbReference type="PANTHER" id="PTHR43133">
    <property type="entry name" value="RNA POLYMERASE ECF-TYPE SIGMA FACTO"/>
    <property type="match status" value="1"/>
</dbReference>
<dbReference type="KEGG" id="tsph:KIH39_20935"/>
<dbReference type="GO" id="GO:0003677">
    <property type="term" value="F:DNA binding"/>
    <property type="evidence" value="ECO:0007669"/>
    <property type="project" value="InterPro"/>
</dbReference>
<feature type="domain" description="RNA polymerase sigma-70 region 2" evidence="5">
    <location>
        <begin position="29"/>
        <end position="96"/>
    </location>
</feature>
<dbReference type="Gene3D" id="1.10.10.10">
    <property type="entry name" value="Winged helix-like DNA-binding domain superfamily/Winged helix DNA-binding domain"/>
    <property type="match status" value="1"/>
</dbReference>
<organism evidence="7 8">
    <name type="scientific">Telmatocola sphagniphila</name>
    <dbReference type="NCBI Taxonomy" id="1123043"/>
    <lineage>
        <taxon>Bacteria</taxon>
        <taxon>Pseudomonadati</taxon>
        <taxon>Planctomycetota</taxon>
        <taxon>Planctomycetia</taxon>
        <taxon>Gemmatales</taxon>
        <taxon>Gemmataceae</taxon>
    </lineage>
</organism>
<dbReference type="PANTHER" id="PTHR43133:SF62">
    <property type="entry name" value="RNA POLYMERASE SIGMA FACTOR SIGZ"/>
    <property type="match status" value="1"/>
</dbReference>
<comment type="similarity">
    <text evidence="1">Belongs to the sigma-70 factor family. ECF subfamily.</text>
</comment>
<name>A0A8E6B3J3_9BACT</name>
<evidence type="ECO:0000259" key="5">
    <source>
        <dbReference type="Pfam" id="PF04542"/>
    </source>
</evidence>
<dbReference type="NCBIfam" id="TIGR02937">
    <property type="entry name" value="sigma70-ECF"/>
    <property type="match status" value="1"/>
</dbReference>
<sequence>METEASSEKSDLLVRIGQGDQSAVRLFLDRYGGWIYGLAKRYTRRPEDLEDAVQEIFLHLWTNAHRFNPSLSSEMTFVTMLARRRLIDRRRREDRTPVLDQFPADVCAPAVELSTVLEHGEEVSRAREALQFLSMDQRETLQMAIFQGMTHEEIARKTNSPLGTVKTHLRRGLIRLREVLDEAATGRRVIAEGGAS</sequence>
<dbReference type="InterPro" id="IPR013324">
    <property type="entry name" value="RNA_pol_sigma_r3/r4-like"/>
</dbReference>
<dbReference type="Gene3D" id="1.10.1740.10">
    <property type="match status" value="1"/>
</dbReference>
<evidence type="ECO:0000313" key="8">
    <source>
        <dbReference type="Proteomes" id="UP000676194"/>
    </source>
</evidence>
<evidence type="ECO:0000256" key="4">
    <source>
        <dbReference type="ARBA" id="ARBA00023163"/>
    </source>
</evidence>
<dbReference type="Pfam" id="PF04542">
    <property type="entry name" value="Sigma70_r2"/>
    <property type="match status" value="1"/>
</dbReference>
<dbReference type="InterPro" id="IPR014284">
    <property type="entry name" value="RNA_pol_sigma-70_dom"/>
</dbReference>
<dbReference type="InterPro" id="IPR007627">
    <property type="entry name" value="RNA_pol_sigma70_r2"/>
</dbReference>
<evidence type="ECO:0000256" key="3">
    <source>
        <dbReference type="ARBA" id="ARBA00023082"/>
    </source>
</evidence>
<dbReference type="GO" id="GO:0016987">
    <property type="term" value="F:sigma factor activity"/>
    <property type="evidence" value="ECO:0007669"/>
    <property type="project" value="UniProtKB-KW"/>
</dbReference>
<keyword evidence="4" id="KW-0804">Transcription</keyword>
<dbReference type="RefSeq" id="WP_213495169.1">
    <property type="nucleotide sequence ID" value="NZ_CP074694.1"/>
</dbReference>
<evidence type="ECO:0000256" key="2">
    <source>
        <dbReference type="ARBA" id="ARBA00023015"/>
    </source>
</evidence>
<gene>
    <name evidence="7" type="ORF">KIH39_20935</name>
</gene>
<dbReference type="SUPFAM" id="SSF88946">
    <property type="entry name" value="Sigma2 domain of RNA polymerase sigma factors"/>
    <property type="match status" value="1"/>
</dbReference>
<dbReference type="InterPro" id="IPR013325">
    <property type="entry name" value="RNA_pol_sigma_r2"/>
</dbReference>
<dbReference type="Proteomes" id="UP000676194">
    <property type="component" value="Chromosome"/>
</dbReference>
<keyword evidence="3" id="KW-0731">Sigma factor</keyword>